<proteinExistence type="predicted"/>
<evidence type="ECO:0000313" key="2">
    <source>
        <dbReference type="Proteomes" id="UP001165960"/>
    </source>
</evidence>
<evidence type="ECO:0000313" key="1">
    <source>
        <dbReference type="EMBL" id="KAJ9070882.1"/>
    </source>
</evidence>
<name>A0ACC2T8I2_9FUNG</name>
<keyword evidence="2" id="KW-1185">Reference proteome</keyword>
<gene>
    <name evidence="1" type="ORF">DSO57_1002942</name>
</gene>
<organism evidence="1 2">
    <name type="scientific">Entomophthora muscae</name>
    <dbReference type="NCBI Taxonomy" id="34485"/>
    <lineage>
        <taxon>Eukaryota</taxon>
        <taxon>Fungi</taxon>
        <taxon>Fungi incertae sedis</taxon>
        <taxon>Zoopagomycota</taxon>
        <taxon>Entomophthoromycotina</taxon>
        <taxon>Entomophthoromycetes</taxon>
        <taxon>Entomophthorales</taxon>
        <taxon>Entomophthoraceae</taxon>
        <taxon>Entomophthora</taxon>
    </lineage>
</organism>
<protein>
    <submittedName>
        <fullName evidence="1">Uncharacterized protein</fullName>
    </submittedName>
</protein>
<dbReference type="EMBL" id="QTSX02003557">
    <property type="protein sequence ID" value="KAJ9070882.1"/>
    <property type="molecule type" value="Genomic_DNA"/>
</dbReference>
<dbReference type="Proteomes" id="UP001165960">
    <property type="component" value="Unassembled WGS sequence"/>
</dbReference>
<accession>A0ACC2T8I2</accession>
<reference evidence="1" key="1">
    <citation type="submission" date="2022-04" db="EMBL/GenBank/DDBJ databases">
        <title>Genome of the entomopathogenic fungus Entomophthora muscae.</title>
        <authorList>
            <person name="Elya C."/>
            <person name="Lovett B.R."/>
            <person name="Lee E."/>
            <person name="Macias A.M."/>
            <person name="Hajek A.E."/>
            <person name="De Bivort B.L."/>
            <person name="Kasson M.T."/>
            <person name="De Fine Licht H.H."/>
            <person name="Stajich J.E."/>
        </authorList>
    </citation>
    <scope>NUCLEOTIDE SEQUENCE</scope>
    <source>
        <strain evidence="1">Berkeley</strain>
    </source>
</reference>
<comment type="caution">
    <text evidence="1">The sequence shown here is derived from an EMBL/GenBank/DDBJ whole genome shotgun (WGS) entry which is preliminary data.</text>
</comment>
<sequence>MILPAFKFVAFSLALFLLLLWPTSPDLWGEISLSACLVGRDPSSLWDLPSGLLFSGEAVVKSLTCDDLHLHTVDHASPVSEEAVSPMPPLLSMVQSHSVPLGTSKVSSPAPTCTPWLLTGLILMGLNAYFPQLSLVSSLWSPLQAANPVLHWMVSWWFVSPGWEPNLVSLAPLSHNWIPDTYIEHATMPPPVALWLSPYNINHNILQ</sequence>